<organism evidence="2 3">
    <name type="scientific">Chryseobacterium aquaticum subsp. greenlandense</name>
    <dbReference type="NCBI Taxonomy" id="345663"/>
    <lineage>
        <taxon>Bacteria</taxon>
        <taxon>Pseudomonadati</taxon>
        <taxon>Bacteroidota</taxon>
        <taxon>Flavobacteriia</taxon>
        <taxon>Flavobacteriales</taxon>
        <taxon>Weeksellaceae</taxon>
        <taxon>Chryseobacterium group</taxon>
        <taxon>Chryseobacterium</taxon>
    </lineage>
</organism>
<proteinExistence type="predicted"/>
<gene>
    <name evidence="2" type="ORF">AR686_14300</name>
</gene>
<accession>A0A101CF80</accession>
<dbReference type="AlphaFoldDB" id="A0A101CF80"/>
<dbReference type="RefSeq" id="WP_059137398.1">
    <property type="nucleotide sequence ID" value="NZ_LMAI01000010.1"/>
</dbReference>
<feature type="chain" id="PRO_5007094784" description="DUF4595 domain-containing protein" evidence="1">
    <location>
        <begin position="23"/>
        <end position="262"/>
    </location>
</feature>
<sequence length="262" mass="30977">MRKIFYLLFTFLLWSCSSNDDSQDSQNNTSYGLEPSRIWTYYAELPISTTKNPDWYYQFSYENGLLKMMNGKLYKMGNSGFEFYTFSQNVSANFSYSGNQIVVEYSENGGEIKKSINTLESGRIKKSESFDEFNNLIITKNYSYETDKISVHTKRYTFDTYDTYFFDSNKNLIKSEKLQVSSNIQTRLTTTQYLNFDQAKNPYKKLYIVNDNFFIKSLSENNFRKITYITQDLQYPELYPGSGYTEWTYQYDSNGQVILYDQ</sequence>
<feature type="signal peptide" evidence="1">
    <location>
        <begin position="1"/>
        <end position="22"/>
    </location>
</feature>
<dbReference type="EMBL" id="LMAI01000010">
    <property type="protein sequence ID" value="KUJ54759.1"/>
    <property type="molecule type" value="Genomic_DNA"/>
</dbReference>
<evidence type="ECO:0000313" key="3">
    <source>
        <dbReference type="Proteomes" id="UP000054388"/>
    </source>
</evidence>
<comment type="caution">
    <text evidence="2">The sequence shown here is derived from an EMBL/GenBank/DDBJ whole genome shotgun (WGS) entry which is preliminary data.</text>
</comment>
<evidence type="ECO:0000313" key="2">
    <source>
        <dbReference type="EMBL" id="KUJ54759.1"/>
    </source>
</evidence>
<evidence type="ECO:0000256" key="1">
    <source>
        <dbReference type="SAM" id="SignalP"/>
    </source>
</evidence>
<protein>
    <recommendedName>
        <fullName evidence="4">DUF4595 domain-containing protein</fullName>
    </recommendedName>
</protein>
<evidence type="ECO:0008006" key="4">
    <source>
        <dbReference type="Google" id="ProtNLM"/>
    </source>
</evidence>
<dbReference type="Proteomes" id="UP000054388">
    <property type="component" value="Unassembled WGS sequence"/>
</dbReference>
<reference evidence="2 3" key="1">
    <citation type="submission" date="2015-10" db="EMBL/GenBank/DDBJ databases">
        <title>Genome sequence of Chryseobacterium greenlandense.</title>
        <authorList>
            <person name="Newman J."/>
            <person name="Fischer K."/>
            <person name="Miller J."/>
        </authorList>
    </citation>
    <scope>NUCLEOTIDE SEQUENCE [LARGE SCALE GENOMIC DNA]</scope>
    <source>
        <strain evidence="2 3">UMB34</strain>
    </source>
</reference>
<name>A0A101CF80_9FLAO</name>
<keyword evidence="1" id="KW-0732">Signal</keyword>